<dbReference type="Gene3D" id="3.40.50.720">
    <property type="entry name" value="NAD(P)-binding Rossmann-like Domain"/>
    <property type="match status" value="1"/>
</dbReference>
<dbReference type="AlphaFoldDB" id="A0A370ICH1"/>
<dbReference type="RefSeq" id="WP_067993498.1">
    <property type="nucleotide sequence ID" value="NZ_QQBC01000002.1"/>
</dbReference>
<sequence length="214" mass="22413">MRILLFGGTGHIGAAIAAEGLTRGHQITAATRTGTTDTALDPRITVVTGDAADSRTVAGLAVGHDAVASAIRTSSDGTEEPSPTVAAARGLIDGLRAAGVHRLVCVGDSGTLEVEPGLRMIDSPGLAPEFRDVATAAARALAVYQQVDDLDWIYLSPPGYPFADRGRTGCYHVGEHLLVNADCSTRISVEDYAAAFIDQVETTKFSRCQLTVEY</sequence>
<accession>A0A370ICH1</accession>
<organism evidence="2 3">
    <name type="scientific">Nocardia pseudobrasiliensis</name>
    <dbReference type="NCBI Taxonomy" id="45979"/>
    <lineage>
        <taxon>Bacteria</taxon>
        <taxon>Bacillati</taxon>
        <taxon>Actinomycetota</taxon>
        <taxon>Actinomycetes</taxon>
        <taxon>Mycobacteriales</taxon>
        <taxon>Nocardiaceae</taxon>
        <taxon>Nocardia</taxon>
    </lineage>
</organism>
<dbReference type="InterPro" id="IPR016040">
    <property type="entry name" value="NAD(P)-bd_dom"/>
</dbReference>
<gene>
    <name evidence="2" type="ORF">DFR76_102818</name>
</gene>
<evidence type="ECO:0000259" key="1">
    <source>
        <dbReference type="Pfam" id="PF13460"/>
    </source>
</evidence>
<dbReference type="InterPro" id="IPR051606">
    <property type="entry name" value="Polyketide_Oxido-like"/>
</dbReference>
<dbReference type="InterPro" id="IPR036291">
    <property type="entry name" value="NAD(P)-bd_dom_sf"/>
</dbReference>
<feature type="domain" description="NAD(P)-binding" evidence="1">
    <location>
        <begin position="7"/>
        <end position="198"/>
    </location>
</feature>
<dbReference type="EMBL" id="QQBC01000002">
    <property type="protein sequence ID" value="RDI68417.1"/>
    <property type="molecule type" value="Genomic_DNA"/>
</dbReference>
<reference evidence="2 3" key="1">
    <citation type="submission" date="2018-07" db="EMBL/GenBank/DDBJ databases">
        <title>Genomic Encyclopedia of Type Strains, Phase IV (KMG-IV): sequencing the most valuable type-strain genomes for metagenomic binning, comparative biology and taxonomic classification.</title>
        <authorList>
            <person name="Goeker M."/>
        </authorList>
    </citation>
    <scope>NUCLEOTIDE SEQUENCE [LARGE SCALE GENOMIC DNA]</scope>
    <source>
        <strain evidence="2 3">DSM 44290</strain>
    </source>
</reference>
<name>A0A370ICH1_9NOCA</name>
<dbReference type="PANTHER" id="PTHR43355:SF2">
    <property type="entry name" value="FLAVIN REDUCTASE (NADPH)"/>
    <property type="match status" value="1"/>
</dbReference>
<dbReference type="PANTHER" id="PTHR43355">
    <property type="entry name" value="FLAVIN REDUCTASE (NADPH)"/>
    <property type="match status" value="1"/>
</dbReference>
<protein>
    <recommendedName>
        <fullName evidence="1">NAD(P)-binding domain-containing protein</fullName>
    </recommendedName>
</protein>
<dbReference type="SUPFAM" id="SSF51735">
    <property type="entry name" value="NAD(P)-binding Rossmann-fold domains"/>
    <property type="match status" value="1"/>
</dbReference>
<keyword evidence="3" id="KW-1185">Reference proteome</keyword>
<dbReference type="Proteomes" id="UP000254869">
    <property type="component" value="Unassembled WGS sequence"/>
</dbReference>
<dbReference type="Pfam" id="PF13460">
    <property type="entry name" value="NAD_binding_10"/>
    <property type="match status" value="1"/>
</dbReference>
<evidence type="ECO:0000313" key="3">
    <source>
        <dbReference type="Proteomes" id="UP000254869"/>
    </source>
</evidence>
<comment type="caution">
    <text evidence="2">The sequence shown here is derived from an EMBL/GenBank/DDBJ whole genome shotgun (WGS) entry which is preliminary data.</text>
</comment>
<proteinExistence type="predicted"/>
<dbReference type="STRING" id="1210086.GCA_001613105_01394"/>
<dbReference type="GO" id="GO:0016646">
    <property type="term" value="F:oxidoreductase activity, acting on the CH-NH group of donors, NAD or NADP as acceptor"/>
    <property type="evidence" value="ECO:0007669"/>
    <property type="project" value="TreeGrafter"/>
</dbReference>
<evidence type="ECO:0000313" key="2">
    <source>
        <dbReference type="EMBL" id="RDI68417.1"/>
    </source>
</evidence>